<dbReference type="AlphaFoldDB" id="A0A080M0E1"/>
<comment type="caution">
    <text evidence="1">The sequence shown here is derived from an EMBL/GenBank/DDBJ whole genome shotgun (WGS) entry which is preliminary data.</text>
</comment>
<dbReference type="Proteomes" id="UP000020077">
    <property type="component" value="Unassembled WGS sequence"/>
</dbReference>
<organism evidence="1 2">
    <name type="scientific">Candidatus Accumulibacter phosphatis</name>
    <dbReference type="NCBI Taxonomy" id="327160"/>
    <lineage>
        <taxon>Bacteria</taxon>
        <taxon>Pseudomonadati</taxon>
        <taxon>Pseudomonadota</taxon>
        <taxon>Betaproteobacteria</taxon>
        <taxon>Candidatus Accumulibacter</taxon>
    </lineage>
</organism>
<dbReference type="InterPro" id="IPR019651">
    <property type="entry name" value="Glutamate_DH_NAD-spec"/>
</dbReference>
<accession>A0A080M0E1</accession>
<protein>
    <submittedName>
        <fullName evidence="1">NAD-specific glutamate dehydrogenase</fullName>
    </submittedName>
</protein>
<proteinExistence type="predicted"/>
<evidence type="ECO:0000313" key="2">
    <source>
        <dbReference type="Proteomes" id="UP000020077"/>
    </source>
</evidence>
<gene>
    <name evidence="1" type="ORF">AW09_000922</name>
</gene>
<name>A0A080M0E1_9PROT</name>
<sequence length="76" mass="8353">MQNATLNCRADGDRFVRVDVTSRLAAEELLDHLLYFRHAALAANQNHVVDVADLAASVLEGDPAGFDRAFDQLVDQ</sequence>
<dbReference type="Pfam" id="PF10712">
    <property type="entry name" value="NAD-GH"/>
    <property type="match status" value="1"/>
</dbReference>
<reference evidence="1 2" key="1">
    <citation type="submission" date="2014-02" db="EMBL/GenBank/DDBJ databases">
        <title>Expanding our view of genomic diversity in Candidatus Accumulibacter clades.</title>
        <authorList>
            <person name="Skennerton C.T."/>
            <person name="Barr J.J."/>
            <person name="Slater F.R."/>
            <person name="Bond P.L."/>
            <person name="Tyson G.W."/>
        </authorList>
    </citation>
    <scope>NUCLEOTIDE SEQUENCE [LARGE SCALE GENOMIC DNA]</scope>
    <source>
        <strain evidence="2">BA-91</strain>
    </source>
</reference>
<dbReference type="EMBL" id="JDVG02000158">
    <property type="protein sequence ID" value="KFB73810.1"/>
    <property type="molecule type" value="Genomic_DNA"/>
</dbReference>
<evidence type="ECO:0000313" key="1">
    <source>
        <dbReference type="EMBL" id="KFB73810.1"/>
    </source>
</evidence>